<accession>A0A9D9I1M8</accession>
<feature type="signal peptide" evidence="2">
    <location>
        <begin position="1"/>
        <end position="25"/>
    </location>
</feature>
<comment type="caution">
    <text evidence="3">The sequence shown here is derived from an EMBL/GenBank/DDBJ whole genome shotgun (WGS) entry which is preliminary data.</text>
</comment>
<keyword evidence="1" id="KW-0472">Membrane</keyword>
<keyword evidence="1" id="KW-0812">Transmembrane</keyword>
<organism evidence="3 4">
    <name type="scientific">Candidatus Scybalomonas excrementavium</name>
    <dbReference type="NCBI Taxonomy" id="2840943"/>
    <lineage>
        <taxon>Bacteria</taxon>
        <taxon>Bacillati</taxon>
        <taxon>Bacillota</taxon>
        <taxon>Clostridia</taxon>
        <taxon>Lachnospirales</taxon>
        <taxon>Lachnospiraceae</taxon>
        <taxon>Lachnospiraceae incertae sedis</taxon>
        <taxon>Candidatus Scybalomonas</taxon>
    </lineage>
</organism>
<dbReference type="Proteomes" id="UP000823618">
    <property type="component" value="Unassembled WGS sequence"/>
</dbReference>
<dbReference type="EMBL" id="JADIML010000297">
    <property type="protein sequence ID" value="MBO8464316.1"/>
    <property type="molecule type" value="Genomic_DNA"/>
</dbReference>
<evidence type="ECO:0000313" key="4">
    <source>
        <dbReference type="Proteomes" id="UP000823618"/>
    </source>
</evidence>
<evidence type="ECO:0000256" key="1">
    <source>
        <dbReference type="SAM" id="Phobius"/>
    </source>
</evidence>
<evidence type="ECO:0008006" key="5">
    <source>
        <dbReference type="Google" id="ProtNLM"/>
    </source>
</evidence>
<sequence length="203" mass="22912">MKNLKKLWICFLIVSIIVGNNSVYAASNDVTNSKADSMEDIIFYASTLPCINLYWGTKKLTFSKETKSIMAVMLDTYSKNRLKTTVTSVKGKMKLLFGTASGFSIKKSQVFPFSLLEKKGDKVYIAPGEWGDSSPSHMIKKITKVGNGKYKCLVYYYVENEEGVSYIGNFTFRLKTAKNSFGYIITGMTQNTKCGYRKLVEKY</sequence>
<keyword evidence="1" id="KW-1133">Transmembrane helix</keyword>
<evidence type="ECO:0000313" key="3">
    <source>
        <dbReference type="EMBL" id="MBO8464316.1"/>
    </source>
</evidence>
<feature type="chain" id="PRO_5039106034" description="DUF4468 domain-containing protein" evidence="2">
    <location>
        <begin position="26"/>
        <end position="203"/>
    </location>
</feature>
<proteinExistence type="predicted"/>
<feature type="transmembrane region" description="Helical" evidence="1">
    <location>
        <begin position="41"/>
        <end position="57"/>
    </location>
</feature>
<protein>
    <recommendedName>
        <fullName evidence="5">DUF4468 domain-containing protein</fullName>
    </recommendedName>
</protein>
<dbReference type="AlphaFoldDB" id="A0A9D9I1M8"/>
<evidence type="ECO:0000256" key="2">
    <source>
        <dbReference type="SAM" id="SignalP"/>
    </source>
</evidence>
<reference evidence="3" key="1">
    <citation type="submission" date="2020-10" db="EMBL/GenBank/DDBJ databases">
        <authorList>
            <person name="Gilroy R."/>
        </authorList>
    </citation>
    <scope>NUCLEOTIDE SEQUENCE</scope>
    <source>
        <strain evidence="3">E3-2379</strain>
    </source>
</reference>
<reference evidence="3" key="2">
    <citation type="journal article" date="2021" name="PeerJ">
        <title>Extensive microbial diversity within the chicken gut microbiome revealed by metagenomics and culture.</title>
        <authorList>
            <person name="Gilroy R."/>
            <person name="Ravi A."/>
            <person name="Getino M."/>
            <person name="Pursley I."/>
            <person name="Horton D.L."/>
            <person name="Alikhan N.F."/>
            <person name="Baker D."/>
            <person name="Gharbi K."/>
            <person name="Hall N."/>
            <person name="Watson M."/>
            <person name="Adriaenssens E.M."/>
            <person name="Foster-Nyarko E."/>
            <person name="Jarju S."/>
            <person name="Secka A."/>
            <person name="Antonio M."/>
            <person name="Oren A."/>
            <person name="Chaudhuri R.R."/>
            <person name="La Ragione R."/>
            <person name="Hildebrand F."/>
            <person name="Pallen M.J."/>
        </authorList>
    </citation>
    <scope>NUCLEOTIDE SEQUENCE</scope>
    <source>
        <strain evidence="3">E3-2379</strain>
    </source>
</reference>
<keyword evidence="2" id="KW-0732">Signal</keyword>
<name>A0A9D9I1M8_9FIRM</name>
<gene>
    <name evidence="3" type="ORF">IAC13_10335</name>
</gene>